<dbReference type="EMBL" id="LT629688">
    <property type="protein sequence ID" value="SDD69027.1"/>
    <property type="molecule type" value="Genomic_DNA"/>
</dbReference>
<reference evidence="1 2" key="1">
    <citation type="submission" date="2016-10" db="EMBL/GenBank/DDBJ databases">
        <authorList>
            <person name="de Groot N.N."/>
        </authorList>
    </citation>
    <scope>NUCLEOTIDE SEQUENCE [LARGE SCALE GENOMIC DNA]</scope>
    <source>
        <strain evidence="1 2">MON 2.2</strain>
    </source>
</reference>
<sequence>MRAWLQALDRAALPATAAAAPARLRVATGLYTSWYLSRRVRMFRRIHRTDPALFAPVGPVRVLRRPLPPVLADGLLYATLASNTLATLGVAHRWVGPLHAALATWTLSYRNSWSMVFHNDNALVWQTIALGCGAAADDPRWSLGRRDVAGPSWRYAVPVRGAQATTAAVYLLCGVAKVAGPLGWGWASGESLRSQIAADGLRKQLLGEPAAQLGVRLHRHTALFRLLAAGSLAMELLAPLALADRRVGWLWSVSAFGMHWGIKAVMGITFRHQLSGVAFLPFFGLPSGTPAPASPVTAAGRAGRLAAVALTGLAVSLPLGRITRALRPRLRPRRH</sequence>
<gene>
    <name evidence="1" type="ORF">SAMN04489747_1523</name>
</gene>
<protein>
    <recommendedName>
        <fullName evidence="3">HTTM domain-containing protein</fullName>
    </recommendedName>
</protein>
<dbReference type="STRING" id="675864.SAMN04489747_1523"/>
<proteinExistence type="predicted"/>
<dbReference type="RefSeq" id="WP_197679245.1">
    <property type="nucleotide sequence ID" value="NZ_LT629688.1"/>
</dbReference>
<dbReference type="Proteomes" id="UP000198546">
    <property type="component" value="Chromosome i"/>
</dbReference>
<organism evidence="1 2">
    <name type="scientific">Auraticoccus monumenti</name>
    <dbReference type="NCBI Taxonomy" id="675864"/>
    <lineage>
        <taxon>Bacteria</taxon>
        <taxon>Bacillati</taxon>
        <taxon>Actinomycetota</taxon>
        <taxon>Actinomycetes</taxon>
        <taxon>Propionibacteriales</taxon>
        <taxon>Propionibacteriaceae</taxon>
        <taxon>Auraticoccus</taxon>
    </lineage>
</organism>
<evidence type="ECO:0000313" key="1">
    <source>
        <dbReference type="EMBL" id="SDD69027.1"/>
    </source>
</evidence>
<evidence type="ECO:0000313" key="2">
    <source>
        <dbReference type="Proteomes" id="UP000198546"/>
    </source>
</evidence>
<accession>A0A1G6WV05</accession>
<dbReference type="AlphaFoldDB" id="A0A1G6WV05"/>
<name>A0A1G6WV05_9ACTN</name>
<keyword evidence="2" id="KW-1185">Reference proteome</keyword>
<evidence type="ECO:0008006" key="3">
    <source>
        <dbReference type="Google" id="ProtNLM"/>
    </source>
</evidence>